<keyword evidence="2" id="KW-1185">Reference proteome</keyword>
<dbReference type="AlphaFoldDB" id="A0AA85IXZ1"/>
<dbReference type="PROSITE" id="PS50878">
    <property type="entry name" value="RT_POL"/>
    <property type="match status" value="1"/>
</dbReference>
<reference evidence="3" key="2">
    <citation type="submission" date="2023-11" db="UniProtKB">
        <authorList>
            <consortium name="WormBaseParasite"/>
        </authorList>
    </citation>
    <scope>IDENTIFICATION</scope>
</reference>
<name>A0AA85IXZ1_TRIRE</name>
<dbReference type="InterPro" id="IPR000477">
    <property type="entry name" value="RT_dom"/>
</dbReference>
<dbReference type="InterPro" id="IPR043502">
    <property type="entry name" value="DNA/RNA_pol_sf"/>
</dbReference>
<dbReference type="PANTHER" id="PTHR21301:SF10">
    <property type="entry name" value="REVERSE TRANSCRIPTASE DOMAIN-CONTAINING PROTEIN"/>
    <property type="match status" value="1"/>
</dbReference>
<protein>
    <recommendedName>
        <fullName evidence="1">Reverse transcriptase domain-containing protein</fullName>
    </recommendedName>
</protein>
<dbReference type="Pfam" id="PF00078">
    <property type="entry name" value="RVT_1"/>
    <property type="match status" value="1"/>
</dbReference>
<evidence type="ECO:0000313" key="3">
    <source>
        <dbReference type="WBParaSite" id="TREG1_115630.1"/>
    </source>
</evidence>
<proteinExistence type="predicted"/>
<accession>A0AA85IXZ1</accession>
<dbReference type="PANTHER" id="PTHR21301">
    <property type="entry name" value="REVERSE TRANSCRIPTASE"/>
    <property type="match status" value="1"/>
</dbReference>
<dbReference type="InterPro" id="IPR058912">
    <property type="entry name" value="HTH_animal"/>
</dbReference>
<dbReference type="Pfam" id="PF26215">
    <property type="entry name" value="HTH_animal"/>
    <property type="match status" value="1"/>
</dbReference>
<dbReference type="SUPFAM" id="SSF56672">
    <property type="entry name" value="DNA/RNA polymerases"/>
    <property type="match status" value="1"/>
</dbReference>
<dbReference type="WBParaSite" id="TREG1_115630.1">
    <property type="protein sequence ID" value="TREG1_115630.1"/>
    <property type="gene ID" value="TREG1_115630"/>
</dbReference>
<evidence type="ECO:0000259" key="1">
    <source>
        <dbReference type="PROSITE" id="PS50878"/>
    </source>
</evidence>
<sequence length="567" mass="65808">MNNEEIMLIRPDKGGGIVIMNRKDYISKMLTILSDESKFTKPANEKNMTEQIEQKLTDILRKLKNESFITNETFESLRPSGSNIPRLYGLPKVHKMGTPLRPILDMTNSPYHRTAQWLADLLEPIRKQVSRHSVRDSFEFVNCVENVNVSNQTMISLDAVSLFTNVPLTETICHICELIHSEGVNIGIPTDYLKELLLRCTLNVQFSFNNEIYRQKDGIAMGSPLGPLLADFFMSKLENTCLKNMIDNFELYKRYVDDTFIICNNEENLEDILKFFNNCHPAIQFTLEKESNSKISFLDVQLTRRQQDGTLKRSIYRKPTWNGQLTNFHSWVPLYTKRNLIRSLSHRIRRICSLDAIEDEMNTLKKILLENGYPERFITKSMKPRPEKPPTPSAPKRLLYMNLQFNGDQSTEILRNRLSRSLKKTFPAAELRLTFSTRPMIRMNVKDKLPLLASSMCIYQFTCSCGARYIGRTQRSLSKRVNEHLPSWFYKGENRCPRSSILEHLIDSGHQVKPEINFKVIYRIQGNLAKSVRIKLLHIAEAMAIHLLNPELCIQKKFVHSLNLQWT</sequence>
<reference evidence="2" key="1">
    <citation type="submission" date="2022-06" db="EMBL/GenBank/DDBJ databases">
        <authorList>
            <person name="Berger JAMES D."/>
            <person name="Berger JAMES D."/>
        </authorList>
    </citation>
    <scope>NUCLEOTIDE SEQUENCE [LARGE SCALE GENOMIC DNA]</scope>
</reference>
<feature type="domain" description="Reverse transcriptase" evidence="1">
    <location>
        <begin position="71"/>
        <end position="326"/>
    </location>
</feature>
<dbReference type="CDD" id="cd00304">
    <property type="entry name" value="RT_like"/>
    <property type="match status" value="1"/>
</dbReference>
<dbReference type="Proteomes" id="UP000050795">
    <property type="component" value="Unassembled WGS sequence"/>
</dbReference>
<organism evidence="2 3">
    <name type="scientific">Trichobilharzia regenti</name>
    <name type="common">Nasal bird schistosome</name>
    <dbReference type="NCBI Taxonomy" id="157069"/>
    <lineage>
        <taxon>Eukaryota</taxon>
        <taxon>Metazoa</taxon>
        <taxon>Spiralia</taxon>
        <taxon>Lophotrochozoa</taxon>
        <taxon>Platyhelminthes</taxon>
        <taxon>Trematoda</taxon>
        <taxon>Digenea</taxon>
        <taxon>Strigeidida</taxon>
        <taxon>Schistosomatoidea</taxon>
        <taxon>Schistosomatidae</taxon>
        <taxon>Trichobilharzia</taxon>
    </lineage>
</organism>
<evidence type="ECO:0000313" key="2">
    <source>
        <dbReference type="Proteomes" id="UP000050795"/>
    </source>
</evidence>